<evidence type="ECO:0000256" key="8">
    <source>
        <dbReference type="SAM" id="SignalP"/>
    </source>
</evidence>
<reference evidence="10" key="1">
    <citation type="submission" date="2022-05" db="EMBL/GenBank/DDBJ databases">
        <title>Sphingomonas sp. strain RP10 Genome sequencing and assembly.</title>
        <authorList>
            <person name="Kim I."/>
        </authorList>
    </citation>
    <scope>NUCLEOTIDE SEQUENCE</scope>
    <source>
        <strain evidence="10">RP10</strain>
    </source>
</reference>
<comment type="caution">
    <text evidence="10">The sequence shown here is derived from an EMBL/GenBank/DDBJ whole genome shotgun (WGS) entry which is preliminary data.</text>
</comment>
<sequence>MKTSLKLLLCTALVAILPTGVAAQEVTTPDIVSVRGDHPGPKYDKRLFGQFAEHLGTGIYGGIWVGPGSKIPNTRGYRNDVLAALKAIRVPVVRWPGGCFADEYHWREGIGARNKRPVKINTHWGGVTENNAVGTHEFMDYSELLGAEAYVSGNVGSAPPREMAEWVEYMTSPTGSSLAKERAANGRKEPWKVPMFGIGNELWGCGGNMLADYAADETRKYATFVKTPEGVPIMKVASGANAEDYNWTEVMMKKAGTVFSGIGVHYYTVPGTWSKKGAATGFDEDAWATTLVKTMKMDELIRGHSRIMDKYDPKKRVALLVDEWGTWYDQEPGSHPGFLYQQNSLRDAVVASLNLDIFAKYADRVRGANIAQMVNVLQAMLLTDGARMVKTPTYWVFDMYKDYQDGIVLPVEVSSHWYRRGANELRAVSASAVRGTDGVVHVGLTNVDPNRPATVTVQLAGITGTSVTGRILTAPTMDAHNTFDAPDVVRPEAFTGATLANDTLSVTLPAKSVVMLDVK</sequence>
<evidence type="ECO:0000313" key="10">
    <source>
        <dbReference type="EMBL" id="MCP3733790.1"/>
    </source>
</evidence>
<evidence type="ECO:0000256" key="3">
    <source>
        <dbReference type="ARBA" id="ARBA00011165"/>
    </source>
</evidence>
<keyword evidence="11" id="KW-1185">Reference proteome</keyword>
<keyword evidence="6" id="KW-0119">Carbohydrate metabolism</keyword>
<dbReference type="AlphaFoldDB" id="A0A9X2HW13"/>
<dbReference type="Pfam" id="PF22848">
    <property type="entry name" value="ASD1_dom"/>
    <property type="match status" value="1"/>
</dbReference>
<dbReference type="EC" id="3.2.1.55" evidence="4"/>
<dbReference type="EMBL" id="JAMLDY010000003">
    <property type="protein sequence ID" value="MCP3733790.1"/>
    <property type="molecule type" value="Genomic_DNA"/>
</dbReference>
<keyword evidence="7" id="KW-0326">Glycosidase</keyword>
<comment type="similarity">
    <text evidence="2">Belongs to the glycosyl hydrolase 51 family.</text>
</comment>
<evidence type="ECO:0000256" key="7">
    <source>
        <dbReference type="ARBA" id="ARBA00023295"/>
    </source>
</evidence>
<dbReference type="SUPFAM" id="SSF51445">
    <property type="entry name" value="(Trans)glycosidases"/>
    <property type="match status" value="1"/>
</dbReference>
<dbReference type="InterPro" id="IPR013780">
    <property type="entry name" value="Glyco_hydro_b"/>
</dbReference>
<evidence type="ECO:0000259" key="9">
    <source>
        <dbReference type="SMART" id="SM00813"/>
    </source>
</evidence>
<evidence type="ECO:0000256" key="4">
    <source>
        <dbReference type="ARBA" id="ARBA00012670"/>
    </source>
</evidence>
<name>A0A9X2HW13_9SPHN</name>
<dbReference type="SUPFAM" id="SSF51011">
    <property type="entry name" value="Glycosyl hydrolase domain"/>
    <property type="match status" value="1"/>
</dbReference>
<evidence type="ECO:0000256" key="6">
    <source>
        <dbReference type="ARBA" id="ARBA00023277"/>
    </source>
</evidence>
<comment type="subunit">
    <text evidence="3">Homohexamer; trimer of dimers.</text>
</comment>
<feature type="domain" description="Alpha-L-arabinofuranosidase C-terminal" evidence="9">
    <location>
        <begin position="322"/>
        <end position="512"/>
    </location>
</feature>
<keyword evidence="8" id="KW-0732">Signal</keyword>
<dbReference type="PANTHER" id="PTHR43576">
    <property type="entry name" value="ALPHA-L-ARABINOFURANOSIDASE C-RELATED"/>
    <property type="match status" value="1"/>
</dbReference>
<dbReference type="InterPro" id="IPR055235">
    <property type="entry name" value="ASD1_cat"/>
</dbReference>
<dbReference type="GO" id="GO:0046556">
    <property type="term" value="F:alpha-L-arabinofuranosidase activity"/>
    <property type="evidence" value="ECO:0007669"/>
    <property type="project" value="UniProtKB-EC"/>
</dbReference>
<evidence type="ECO:0000256" key="1">
    <source>
        <dbReference type="ARBA" id="ARBA00001462"/>
    </source>
</evidence>
<dbReference type="RefSeq" id="WP_254287803.1">
    <property type="nucleotide sequence ID" value="NZ_JAMLDY010000003.1"/>
</dbReference>
<evidence type="ECO:0000256" key="2">
    <source>
        <dbReference type="ARBA" id="ARBA00007186"/>
    </source>
</evidence>
<dbReference type="Pfam" id="PF06964">
    <property type="entry name" value="Alpha-L-AF_C"/>
    <property type="match status" value="1"/>
</dbReference>
<dbReference type="GO" id="GO:0000272">
    <property type="term" value="P:polysaccharide catabolic process"/>
    <property type="evidence" value="ECO:0007669"/>
    <property type="project" value="TreeGrafter"/>
</dbReference>
<feature type="chain" id="PRO_5040735704" description="non-reducing end alpha-L-arabinofuranosidase" evidence="8">
    <location>
        <begin position="24"/>
        <end position="519"/>
    </location>
</feature>
<protein>
    <recommendedName>
        <fullName evidence="4">non-reducing end alpha-L-arabinofuranosidase</fullName>
        <ecNumber evidence="4">3.2.1.55</ecNumber>
    </recommendedName>
</protein>
<dbReference type="PANTHER" id="PTHR43576:SF2">
    <property type="entry name" value="INTRACELLULAR EXO-ALPHA-L-ARABINOFURANOSIDASE 2"/>
    <property type="match status" value="1"/>
</dbReference>
<dbReference type="Proteomes" id="UP001139486">
    <property type="component" value="Unassembled WGS sequence"/>
</dbReference>
<accession>A0A9X2HW13</accession>
<comment type="catalytic activity">
    <reaction evidence="1">
        <text>Hydrolysis of terminal non-reducing alpha-L-arabinofuranoside residues in alpha-L-arabinosides.</text>
        <dbReference type="EC" id="3.2.1.55"/>
    </reaction>
</comment>
<proteinExistence type="inferred from homology"/>
<dbReference type="InterPro" id="IPR017853">
    <property type="entry name" value="GH"/>
</dbReference>
<evidence type="ECO:0000256" key="5">
    <source>
        <dbReference type="ARBA" id="ARBA00022801"/>
    </source>
</evidence>
<dbReference type="SMART" id="SM00813">
    <property type="entry name" value="Alpha-L-AF_C"/>
    <property type="match status" value="1"/>
</dbReference>
<dbReference type="Gene3D" id="2.60.40.1180">
    <property type="entry name" value="Golgi alpha-mannosidase II"/>
    <property type="match status" value="1"/>
</dbReference>
<dbReference type="Gene3D" id="3.20.20.80">
    <property type="entry name" value="Glycosidases"/>
    <property type="match status" value="1"/>
</dbReference>
<organism evidence="10 11">
    <name type="scientific">Sphingomonas liriopis</name>
    <dbReference type="NCBI Taxonomy" id="2949094"/>
    <lineage>
        <taxon>Bacteria</taxon>
        <taxon>Pseudomonadati</taxon>
        <taxon>Pseudomonadota</taxon>
        <taxon>Alphaproteobacteria</taxon>
        <taxon>Sphingomonadales</taxon>
        <taxon>Sphingomonadaceae</taxon>
        <taxon>Sphingomonas</taxon>
    </lineage>
</organism>
<feature type="signal peptide" evidence="8">
    <location>
        <begin position="1"/>
        <end position="23"/>
    </location>
</feature>
<gene>
    <name evidence="10" type="ORF">M9979_02705</name>
</gene>
<evidence type="ECO:0000313" key="11">
    <source>
        <dbReference type="Proteomes" id="UP001139486"/>
    </source>
</evidence>
<dbReference type="GO" id="GO:0046373">
    <property type="term" value="P:L-arabinose metabolic process"/>
    <property type="evidence" value="ECO:0007669"/>
    <property type="project" value="InterPro"/>
</dbReference>
<keyword evidence="5" id="KW-0378">Hydrolase</keyword>
<dbReference type="InterPro" id="IPR010720">
    <property type="entry name" value="Alpha-L-AF_C"/>
</dbReference>